<name>A0A438AK42_9RHOB</name>
<dbReference type="Proteomes" id="UP000285908">
    <property type="component" value="Unassembled WGS sequence"/>
</dbReference>
<evidence type="ECO:0000313" key="2">
    <source>
        <dbReference type="Proteomes" id="UP000285908"/>
    </source>
</evidence>
<evidence type="ECO:0000313" key="1">
    <source>
        <dbReference type="EMBL" id="RVV98975.1"/>
    </source>
</evidence>
<proteinExistence type="predicted"/>
<sequence>MAEPTKYDRIIDEIEAVRTRNNHNWMDILRLAFRHAPDEAAGILAEIYKEDKAISDLAKKLTE</sequence>
<accession>A0A438AK42</accession>
<comment type="caution">
    <text evidence="1">The sequence shown here is derived from an EMBL/GenBank/DDBJ whole genome shotgun (WGS) entry which is preliminary data.</text>
</comment>
<dbReference type="RefSeq" id="WP_127906209.1">
    <property type="nucleotide sequence ID" value="NZ_RQXX01000002.1"/>
</dbReference>
<organism evidence="1 2">
    <name type="scientific">Mesobaculum littorinae</name>
    <dbReference type="NCBI Taxonomy" id="2486419"/>
    <lineage>
        <taxon>Bacteria</taxon>
        <taxon>Pseudomonadati</taxon>
        <taxon>Pseudomonadota</taxon>
        <taxon>Alphaproteobacteria</taxon>
        <taxon>Rhodobacterales</taxon>
        <taxon>Roseobacteraceae</taxon>
        <taxon>Mesobaculum</taxon>
    </lineage>
</organism>
<gene>
    <name evidence="1" type="ORF">EKE94_08830</name>
</gene>
<dbReference type="EMBL" id="RQXX01000002">
    <property type="protein sequence ID" value="RVV98975.1"/>
    <property type="molecule type" value="Genomic_DNA"/>
</dbReference>
<reference evidence="1 2" key="1">
    <citation type="submission" date="2018-11" db="EMBL/GenBank/DDBJ databases">
        <title>Mesobaculum littorinae gen. nov., sp. nov., isolated from Littorina scabra that represents a novel genus of the order Rhodobacteraceae.</title>
        <authorList>
            <person name="Li F."/>
        </authorList>
    </citation>
    <scope>NUCLEOTIDE SEQUENCE [LARGE SCALE GENOMIC DNA]</scope>
    <source>
        <strain evidence="1 2">M0103</strain>
    </source>
</reference>
<dbReference type="AlphaFoldDB" id="A0A438AK42"/>
<dbReference type="OrthoDB" id="9788924at2"/>
<protein>
    <submittedName>
        <fullName evidence="1">Uncharacterized protein</fullName>
    </submittedName>
</protein>
<keyword evidence="2" id="KW-1185">Reference proteome</keyword>